<name>A0A4Q0YVD0_9GAMM</name>
<reference evidence="2 3" key="1">
    <citation type="submission" date="2017-10" db="EMBL/GenBank/DDBJ databases">
        <title>Nyctiphanis sp. nov., isolated from the stomach of the euphausiid Nyctiphanes simplex (Hansen, 1911) in the Gulf of California.</title>
        <authorList>
            <person name="Gomez-Gil B."/>
            <person name="Aguilar-Mendez M."/>
            <person name="Lopez-Cortes A."/>
            <person name="Gomez-Gutierrez J."/>
            <person name="Roque A."/>
            <person name="Lang E."/>
            <person name="Gonzalez-Castillo A."/>
        </authorList>
    </citation>
    <scope>NUCLEOTIDE SEQUENCE [LARGE SCALE GENOMIC DNA]</scope>
    <source>
        <strain evidence="2 3">CAIM 600</strain>
    </source>
</reference>
<feature type="transmembrane region" description="Helical" evidence="1">
    <location>
        <begin position="33"/>
        <end position="54"/>
    </location>
</feature>
<evidence type="ECO:0000313" key="2">
    <source>
        <dbReference type="EMBL" id="RXJ74823.1"/>
    </source>
</evidence>
<evidence type="ECO:0000313" key="3">
    <source>
        <dbReference type="Proteomes" id="UP000290287"/>
    </source>
</evidence>
<dbReference type="EMBL" id="PEIB01000001">
    <property type="protein sequence ID" value="RXJ74823.1"/>
    <property type="molecule type" value="Genomic_DNA"/>
</dbReference>
<feature type="transmembrane region" description="Helical" evidence="1">
    <location>
        <begin position="61"/>
        <end position="82"/>
    </location>
</feature>
<dbReference type="Proteomes" id="UP000290287">
    <property type="component" value="Unassembled WGS sequence"/>
</dbReference>
<accession>A0A4Q0YVD0</accession>
<keyword evidence="1" id="KW-0812">Transmembrane</keyword>
<sequence length="83" mass="9245">MWSKTVTGLFLGLFISMSYVLNINLLLPVDEDVQLITGLILAFPIWAGVITWTYSFERTRTALKVLSLVLLPSAMLNTVLMVA</sequence>
<gene>
    <name evidence="2" type="ORF">CS022_00965</name>
</gene>
<comment type="caution">
    <text evidence="2">The sequence shown here is derived from an EMBL/GenBank/DDBJ whole genome shotgun (WGS) entry which is preliminary data.</text>
</comment>
<keyword evidence="1" id="KW-1133">Transmembrane helix</keyword>
<organism evidence="2 3">
    <name type="scientific">Veronia nyctiphanis</name>
    <dbReference type="NCBI Taxonomy" id="1278244"/>
    <lineage>
        <taxon>Bacteria</taxon>
        <taxon>Pseudomonadati</taxon>
        <taxon>Pseudomonadota</taxon>
        <taxon>Gammaproteobacteria</taxon>
        <taxon>Vibrionales</taxon>
        <taxon>Vibrionaceae</taxon>
        <taxon>Veronia</taxon>
    </lineage>
</organism>
<dbReference type="RefSeq" id="WP_129120711.1">
    <property type="nucleotide sequence ID" value="NZ_PEIB01000001.1"/>
</dbReference>
<proteinExistence type="predicted"/>
<keyword evidence="3" id="KW-1185">Reference proteome</keyword>
<protein>
    <submittedName>
        <fullName evidence="2">Uncharacterized protein</fullName>
    </submittedName>
</protein>
<feature type="transmembrane region" description="Helical" evidence="1">
    <location>
        <begin position="7"/>
        <end position="27"/>
    </location>
</feature>
<evidence type="ECO:0000256" key="1">
    <source>
        <dbReference type="SAM" id="Phobius"/>
    </source>
</evidence>
<keyword evidence="1" id="KW-0472">Membrane</keyword>
<dbReference type="OrthoDB" id="6293459at2"/>
<dbReference type="AlphaFoldDB" id="A0A4Q0YVD0"/>